<dbReference type="InterPro" id="IPR001584">
    <property type="entry name" value="Integrase_cat-core"/>
</dbReference>
<feature type="domain" description="Integrase catalytic" evidence="1">
    <location>
        <begin position="8"/>
        <end position="60"/>
    </location>
</feature>
<evidence type="ECO:0000313" key="3">
    <source>
        <dbReference type="Proteomes" id="UP000316208"/>
    </source>
</evidence>
<name>A0ABY3AV99_PAEPP</name>
<keyword evidence="3" id="KW-1185">Reference proteome</keyword>
<dbReference type="SUPFAM" id="SSF53098">
    <property type="entry name" value="Ribonuclease H-like"/>
    <property type="match status" value="1"/>
</dbReference>
<organism evidence="2 3">
    <name type="scientific">Paenibacillus popilliae</name>
    <name type="common">Bacillus popilliae</name>
    <dbReference type="NCBI Taxonomy" id="78057"/>
    <lineage>
        <taxon>Bacteria</taxon>
        <taxon>Bacillati</taxon>
        <taxon>Bacillota</taxon>
        <taxon>Bacilli</taxon>
        <taxon>Bacillales</taxon>
        <taxon>Paenibacillaceae</taxon>
        <taxon>Paenibacillus</taxon>
    </lineage>
</organism>
<evidence type="ECO:0000313" key="2">
    <source>
        <dbReference type="EMBL" id="TQR46737.1"/>
    </source>
</evidence>
<dbReference type="EMBL" id="SADY01000001">
    <property type="protein sequence ID" value="TQR46737.1"/>
    <property type="molecule type" value="Genomic_DNA"/>
</dbReference>
<dbReference type="Proteomes" id="UP000316208">
    <property type="component" value="Unassembled WGS sequence"/>
</dbReference>
<protein>
    <recommendedName>
        <fullName evidence="1">Integrase catalytic domain-containing protein</fullName>
    </recommendedName>
</protein>
<dbReference type="Pfam" id="PF13333">
    <property type="entry name" value="rve_2"/>
    <property type="match status" value="1"/>
</dbReference>
<accession>A0ABY3AV99</accession>
<proteinExistence type="predicted"/>
<sequence>MIRTDGIIFGHMKDELEYKDCTSIDELRNRINEYIHFYNAERYQWTLKQMTPNEYRNHLLAE</sequence>
<comment type="caution">
    <text evidence="2">The sequence shown here is derived from an EMBL/GenBank/DDBJ whole genome shotgun (WGS) entry which is preliminary data.</text>
</comment>
<dbReference type="InterPro" id="IPR012337">
    <property type="entry name" value="RNaseH-like_sf"/>
</dbReference>
<reference evidence="2 3" key="1">
    <citation type="submission" date="2018-03" db="EMBL/GenBank/DDBJ databases">
        <title>Aerobic endospore-forming bacteria genome sequencing and assembly.</title>
        <authorList>
            <person name="Cavalcante D.A."/>
            <person name="Driks A."/>
            <person name="Putonti C."/>
            <person name="De-Souza M.T."/>
        </authorList>
    </citation>
    <scope>NUCLEOTIDE SEQUENCE [LARGE SCALE GENOMIC DNA]</scope>
    <source>
        <strain evidence="2 3">SDF0028</strain>
    </source>
</reference>
<gene>
    <name evidence="2" type="ORF">C7Y44_03525</name>
</gene>
<evidence type="ECO:0000259" key="1">
    <source>
        <dbReference type="Pfam" id="PF13333"/>
    </source>
</evidence>